<feature type="region of interest" description="Disordered" evidence="1">
    <location>
        <begin position="580"/>
        <end position="607"/>
    </location>
</feature>
<feature type="region of interest" description="Disordered" evidence="1">
    <location>
        <begin position="761"/>
        <end position="790"/>
    </location>
</feature>
<feature type="compositionally biased region" description="Basic and acidic residues" evidence="1">
    <location>
        <begin position="582"/>
        <end position="602"/>
    </location>
</feature>
<dbReference type="EMBL" id="KN834785">
    <property type="protein sequence ID" value="KIK58377.1"/>
    <property type="molecule type" value="Genomic_DNA"/>
</dbReference>
<accession>A0A0D0CJ61</accession>
<sequence>MEISYIGQNFKDLEIDLHELLWLIQSSTNLSAKNIALDALSNLDIDRLADIHKLSRAQAFQLDEVIEGQFDNAWLTRDKTMRDVRAVRTQSHSPSQMMPVLFPALFLPPSSSLILAELEDNQTIKKSLAAIFATEDYRKTIKHEPIFWATWFSSFSQQFISDIHVTLDSSNQEFVFNKLLYLASMQKPPQLPVNPNIEYPRFNCHHWPLNHCTKRGDQDDAELFKSRLTRPCDVDTFLEEFASEHFYKQLLNWMTEYLGISLKSYQQNIPTHLQLLDLIVSNDKMWKEYPHVVYSSLATMGAYAASWLYWKPLDEADLKSEQDLLLNTAIKCLDSGTFWESSANVPDENVEPSTSSPQITHFFNTLAFALEEDRGGISRDLISSQLANKFIKKCTSTIEQGHRHYSIDRLLRALLDLIILPVDGVWTDTVWNQLLESNMPSEVIAYKTVLGFEDALKSLVERNHELFSKVMEYLSSNGSLERFCAQSLGPYPWNLTTRISFFLAHLNAQSGFVIPEERWHKCIFELSQDSFKYDGPGNYFSKQQFINNFPEFRTFIENGCSGPMHEDDDYDPLPEIVLPARPDSEMAPEGKDELPGESKSPEDSETIGWWSRPVQEGDIEKAVVPDPSAVNGSEGVRKIRSEDCQPHFLNYFIVELSVIDIDRRNTSTGIMLVDNPVPPSTSIPSFNNREELFNTILSGSASTLATASMSLGPSASTSSRASSPPCSTPLDINNNPDLSFLNTSSDQHLFPPTSFPSTLLNVSTTPMSSSLSKGNDTKKEDDDDGLPPPPEVANMTNCISTLEMDITKQNRLLQAIRTKLGHGAVALESASTLPTISAAASLVPSICDSDTTLSTAAALSLDSLNPSLPVPFPEPNVAEELALHATAVPSASAPTAGIQQHAPHTQHAKRSIYVSAAFCSWRAEAFRRLGLVRFEWE</sequence>
<evidence type="ECO:0000256" key="1">
    <source>
        <dbReference type="SAM" id="MobiDB-lite"/>
    </source>
</evidence>
<dbReference type="AlphaFoldDB" id="A0A0D0CJ61"/>
<feature type="region of interest" description="Disordered" evidence="1">
    <location>
        <begin position="709"/>
        <end position="730"/>
    </location>
</feature>
<dbReference type="Proteomes" id="UP000053593">
    <property type="component" value="Unassembled WGS sequence"/>
</dbReference>
<proteinExistence type="predicted"/>
<feature type="compositionally biased region" description="Polar residues" evidence="1">
    <location>
        <begin position="761"/>
        <end position="774"/>
    </location>
</feature>
<gene>
    <name evidence="2" type="ORF">GYMLUDRAFT_246091</name>
</gene>
<evidence type="ECO:0000313" key="2">
    <source>
        <dbReference type="EMBL" id="KIK58377.1"/>
    </source>
</evidence>
<feature type="compositionally biased region" description="Low complexity" evidence="1">
    <location>
        <begin position="709"/>
        <end position="729"/>
    </location>
</feature>
<organism evidence="2 3">
    <name type="scientific">Collybiopsis luxurians FD-317 M1</name>
    <dbReference type="NCBI Taxonomy" id="944289"/>
    <lineage>
        <taxon>Eukaryota</taxon>
        <taxon>Fungi</taxon>
        <taxon>Dikarya</taxon>
        <taxon>Basidiomycota</taxon>
        <taxon>Agaricomycotina</taxon>
        <taxon>Agaricomycetes</taxon>
        <taxon>Agaricomycetidae</taxon>
        <taxon>Agaricales</taxon>
        <taxon>Marasmiineae</taxon>
        <taxon>Omphalotaceae</taxon>
        <taxon>Collybiopsis</taxon>
        <taxon>Collybiopsis luxurians</taxon>
    </lineage>
</organism>
<dbReference type="OrthoDB" id="5571888at2759"/>
<dbReference type="HOGENOM" id="CLU_312845_0_0_1"/>
<evidence type="ECO:0000313" key="3">
    <source>
        <dbReference type="Proteomes" id="UP000053593"/>
    </source>
</evidence>
<keyword evidence="3" id="KW-1185">Reference proteome</keyword>
<name>A0A0D0CJ61_9AGAR</name>
<protein>
    <submittedName>
        <fullName evidence="2">Uncharacterized protein</fullName>
    </submittedName>
</protein>
<reference evidence="2 3" key="1">
    <citation type="submission" date="2014-04" db="EMBL/GenBank/DDBJ databases">
        <title>Evolutionary Origins and Diversification of the Mycorrhizal Mutualists.</title>
        <authorList>
            <consortium name="DOE Joint Genome Institute"/>
            <consortium name="Mycorrhizal Genomics Consortium"/>
            <person name="Kohler A."/>
            <person name="Kuo A."/>
            <person name="Nagy L.G."/>
            <person name="Floudas D."/>
            <person name="Copeland A."/>
            <person name="Barry K.W."/>
            <person name="Cichocki N."/>
            <person name="Veneault-Fourrey C."/>
            <person name="LaButti K."/>
            <person name="Lindquist E.A."/>
            <person name="Lipzen A."/>
            <person name="Lundell T."/>
            <person name="Morin E."/>
            <person name="Murat C."/>
            <person name="Riley R."/>
            <person name="Ohm R."/>
            <person name="Sun H."/>
            <person name="Tunlid A."/>
            <person name="Henrissat B."/>
            <person name="Grigoriev I.V."/>
            <person name="Hibbett D.S."/>
            <person name="Martin F."/>
        </authorList>
    </citation>
    <scope>NUCLEOTIDE SEQUENCE [LARGE SCALE GENOMIC DNA]</scope>
    <source>
        <strain evidence="2 3">FD-317 M1</strain>
    </source>
</reference>